<protein>
    <submittedName>
        <fullName evidence="1">Uncharacterized protein</fullName>
    </submittedName>
</protein>
<evidence type="ECO:0000313" key="1">
    <source>
        <dbReference type="EMBL" id="JAD64983.1"/>
    </source>
</evidence>
<proteinExistence type="predicted"/>
<accession>A0A0A9BS23</accession>
<organism evidence="1">
    <name type="scientific">Arundo donax</name>
    <name type="common">Giant reed</name>
    <name type="synonym">Donax arundinaceus</name>
    <dbReference type="NCBI Taxonomy" id="35708"/>
    <lineage>
        <taxon>Eukaryota</taxon>
        <taxon>Viridiplantae</taxon>
        <taxon>Streptophyta</taxon>
        <taxon>Embryophyta</taxon>
        <taxon>Tracheophyta</taxon>
        <taxon>Spermatophyta</taxon>
        <taxon>Magnoliopsida</taxon>
        <taxon>Liliopsida</taxon>
        <taxon>Poales</taxon>
        <taxon>Poaceae</taxon>
        <taxon>PACMAD clade</taxon>
        <taxon>Arundinoideae</taxon>
        <taxon>Arundineae</taxon>
        <taxon>Arundo</taxon>
    </lineage>
</organism>
<dbReference type="EMBL" id="GBRH01232912">
    <property type="protein sequence ID" value="JAD64983.1"/>
    <property type="molecule type" value="Transcribed_RNA"/>
</dbReference>
<sequence>MPRVLEGADQRYQHRSEGTVWLHSSGNGGALGVMGKAPRPFCHPPAVSRASGANESEGA</sequence>
<reference evidence="1" key="2">
    <citation type="journal article" date="2015" name="Data Brief">
        <title>Shoot transcriptome of the giant reed, Arundo donax.</title>
        <authorList>
            <person name="Barrero R.A."/>
            <person name="Guerrero F.D."/>
            <person name="Moolhuijzen P."/>
            <person name="Goolsby J.A."/>
            <person name="Tidwell J."/>
            <person name="Bellgard S.E."/>
            <person name="Bellgard M.I."/>
        </authorList>
    </citation>
    <scope>NUCLEOTIDE SEQUENCE</scope>
    <source>
        <tissue evidence="1">Shoot tissue taken approximately 20 cm above the soil surface</tissue>
    </source>
</reference>
<dbReference type="AlphaFoldDB" id="A0A0A9BS23"/>
<reference evidence="1" key="1">
    <citation type="submission" date="2014-09" db="EMBL/GenBank/DDBJ databases">
        <authorList>
            <person name="Magalhaes I.L.F."/>
            <person name="Oliveira U."/>
            <person name="Santos F.R."/>
            <person name="Vidigal T.H.D.A."/>
            <person name="Brescovit A.D."/>
            <person name="Santos A.J."/>
        </authorList>
    </citation>
    <scope>NUCLEOTIDE SEQUENCE</scope>
    <source>
        <tissue evidence="1">Shoot tissue taken approximately 20 cm above the soil surface</tissue>
    </source>
</reference>
<name>A0A0A9BS23_ARUDO</name>